<feature type="region of interest" description="Disordered" evidence="1">
    <location>
        <begin position="91"/>
        <end position="117"/>
    </location>
</feature>
<feature type="compositionally biased region" description="Polar residues" evidence="1">
    <location>
        <begin position="309"/>
        <end position="326"/>
    </location>
</feature>
<organism evidence="2">
    <name type="scientific">Anisakis simplex</name>
    <name type="common">Herring worm</name>
    <dbReference type="NCBI Taxonomy" id="6269"/>
    <lineage>
        <taxon>Eukaryota</taxon>
        <taxon>Metazoa</taxon>
        <taxon>Ecdysozoa</taxon>
        <taxon>Nematoda</taxon>
        <taxon>Chromadorea</taxon>
        <taxon>Rhabditida</taxon>
        <taxon>Spirurina</taxon>
        <taxon>Ascaridomorpha</taxon>
        <taxon>Ascaridoidea</taxon>
        <taxon>Anisakidae</taxon>
        <taxon>Anisakis</taxon>
        <taxon>Anisakis simplex complex</taxon>
    </lineage>
</organism>
<reference evidence="2" key="1">
    <citation type="submission" date="2017-02" db="UniProtKB">
        <authorList>
            <consortium name="WormBaseParasite"/>
        </authorList>
    </citation>
    <scope>IDENTIFICATION</scope>
</reference>
<evidence type="ECO:0000313" key="2">
    <source>
        <dbReference type="WBParaSite" id="ASIM_0000310701-mRNA-1"/>
    </source>
</evidence>
<dbReference type="WBParaSite" id="ASIM_0000310701-mRNA-1">
    <property type="protein sequence ID" value="ASIM_0000310701-mRNA-1"/>
    <property type="gene ID" value="ASIM_0000310701"/>
</dbReference>
<accession>A0A0M3J6C1</accession>
<feature type="region of interest" description="Disordered" evidence="1">
    <location>
        <begin position="270"/>
        <end position="346"/>
    </location>
</feature>
<proteinExistence type="predicted"/>
<protein>
    <submittedName>
        <fullName evidence="2">Pecanex-like protein</fullName>
    </submittedName>
</protein>
<feature type="compositionally biased region" description="Basic and acidic residues" evidence="1">
    <location>
        <begin position="327"/>
        <end position="338"/>
    </location>
</feature>
<sequence>LKEGEHKLEMFLSRMRKQQLQTPPTEQAFKAEIAKANVRKVRESGVIVRSPEAVDSFVSPISSEGTAHNFSFASPIQNTKILPPAAVLSNGQQTVDKNQSEECNDANASANQDESLKLPLEEYSDDESDEEHALNQGNLFDTQSPPSEFAKFCDTSRNQPVNTDSAKQIVHGADQPVQNEGLDTTDLSRIQKWITATANAARSDDHEQENAISSPAQIYVTPLRGGGLLPPNFLSRDSRTLHPHQHHRQYKPRGIVRRRGLHKLSFTKYARDSSRRFKNETEEGIVEINQPEDRTRPDQANIHNDHYGNRNNFASDQLNNDHGSSNKNKESLSIDKESSYQTAQEDPIECRTNEAQNYQHVQDQDEIPLHRQFLQ</sequence>
<dbReference type="AlphaFoldDB" id="A0A0M3J6C1"/>
<feature type="region of interest" description="Disordered" evidence="1">
    <location>
        <begin position="137"/>
        <end position="160"/>
    </location>
</feature>
<feature type="compositionally biased region" description="Polar residues" evidence="1">
    <location>
        <begin position="137"/>
        <end position="146"/>
    </location>
</feature>
<feature type="compositionally biased region" description="Basic and acidic residues" evidence="1">
    <location>
        <begin position="270"/>
        <end position="281"/>
    </location>
</feature>
<evidence type="ECO:0000256" key="1">
    <source>
        <dbReference type="SAM" id="MobiDB-lite"/>
    </source>
</evidence>
<feature type="compositionally biased region" description="Basic and acidic residues" evidence="1">
    <location>
        <begin position="291"/>
        <end position="308"/>
    </location>
</feature>
<name>A0A0M3J6C1_ANISI</name>